<dbReference type="EMBL" id="AMQN01012183">
    <property type="status" value="NOT_ANNOTATED_CDS"/>
    <property type="molecule type" value="Genomic_DNA"/>
</dbReference>
<dbReference type="EnsemblMetazoa" id="CapteT209353">
    <property type="protein sequence ID" value="CapteP209353"/>
    <property type="gene ID" value="CapteG209353"/>
</dbReference>
<evidence type="ECO:0000313" key="1">
    <source>
        <dbReference type="EMBL" id="ELT94693.1"/>
    </source>
</evidence>
<name>R7TLH5_CAPTE</name>
<sequence length="122" mass="13852">MLRFVLQVWKTRTQGCVILIIAQPPSSPYTGNMHDVASVQVKAFRRLHFAEKRITPTTGDAPTLAKGAPTKRSWYKPDGVIAHPKTKLHTHMQLEGRDGEELDQHPSCCIYRTDKMENVKKN</sequence>
<accession>R7TLH5</accession>
<reference evidence="2" key="3">
    <citation type="submission" date="2015-06" db="UniProtKB">
        <authorList>
            <consortium name="EnsemblMetazoa"/>
        </authorList>
    </citation>
    <scope>IDENTIFICATION</scope>
</reference>
<dbReference type="Proteomes" id="UP000014760">
    <property type="component" value="Unassembled WGS sequence"/>
</dbReference>
<evidence type="ECO:0000313" key="3">
    <source>
        <dbReference type="Proteomes" id="UP000014760"/>
    </source>
</evidence>
<reference evidence="3" key="1">
    <citation type="submission" date="2012-12" db="EMBL/GenBank/DDBJ databases">
        <authorList>
            <person name="Hellsten U."/>
            <person name="Grimwood J."/>
            <person name="Chapman J.A."/>
            <person name="Shapiro H."/>
            <person name="Aerts A."/>
            <person name="Otillar R.P."/>
            <person name="Terry A.Y."/>
            <person name="Boore J.L."/>
            <person name="Simakov O."/>
            <person name="Marletaz F."/>
            <person name="Cho S.-J."/>
            <person name="Edsinger-Gonzales E."/>
            <person name="Havlak P."/>
            <person name="Kuo D.-H."/>
            <person name="Larsson T."/>
            <person name="Lv J."/>
            <person name="Arendt D."/>
            <person name="Savage R."/>
            <person name="Osoegawa K."/>
            <person name="de Jong P."/>
            <person name="Lindberg D.R."/>
            <person name="Seaver E.C."/>
            <person name="Weisblat D.A."/>
            <person name="Putnam N.H."/>
            <person name="Grigoriev I.V."/>
            <person name="Rokhsar D.S."/>
        </authorList>
    </citation>
    <scope>NUCLEOTIDE SEQUENCE</scope>
    <source>
        <strain evidence="3">I ESC-2004</strain>
    </source>
</reference>
<dbReference type="EMBL" id="KB309354">
    <property type="protein sequence ID" value="ELT94693.1"/>
    <property type="molecule type" value="Genomic_DNA"/>
</dbReference>
<protein>
    <submittedName>
        <fullName evidence="1 2">Uncharacterized protein</fullName>
    </submittedName>
</protein>
<dbReference type="AlphaFoldDB" id="R7TLH5"/>
<organism evidence="1">
    <name type="scientific">Capitella teleta</name>
    <name type="common">Polychaete worm</name>
    <dbReference type="NCBI Taxonomy" id="283909"/>
    <lineage>
        <taxon>Eukaryota</taxon>
        <taxon>Metazoa</taxon>
        <taxon>Spiralia</taxon>
        <taxon>Lophotrochozoa</taxon>
        <taxon>Annelida</taxon>
        <taxon>Polychaeta</taxon>
        <taxon>Sedentaria</taxon>
        <taxon>Scolecida</taxon>
        <taxon>Capitellidae</taxon>
        <taxon>Capitella</taxon>
    </lineage>
</organism>
<dbReference type="HOGENOM" id="CLU_2028890_0_0_1"/>
<proteinExistence type="predicted"/>
<keyword evidence="3" id="KW-1185">Reference proteome</keyword>
<evidence type="ECO:0000313" key="2">
    <source>
        <dbReference type="EnsemblMetazoa" id="CapteP209353"/>
    </source>
</evidence>
<gene>
    <name evidence="1" type="ORF">CAPTEDRAFT_209353</name>
</gene>
<reference evidence="1 3" key="2">
    <citation type="journal article" date="2013" name="Nature">
        <title>Insights into bilaterian evolution from three spiralian genomes.</title>
        <authorList>
            <person name="Simakov O."/>
            <person name="Marletaz F."/>
            <person name="Cho S.J."/>
            <person name="Edsinger-Gonzales E."/>
            <person name="Havlak P."/>
            <person name="Hellsten U."/>
            <person name="Kuo D.H."/>
            <person name="Larsson T."/>
            <person name="Lv J."/>
            <person name="Arendt D."/>
            <person name="Savage R."/>
            <person name="Osoegawa K."/>
            <person name="de Jong P."/>
            <person name="Grimwood J."/>
            <person name="Chapman J.A."/>
            <person name="Shapiro H."/>
            <person name="Aerts A."/>
            <person name="Otillar R.P."/>
            <person name="Terry A.Y."/>
            <person name="Boore J.L."/>
            <person name="Grigoriev I.V."/>
            <person name="Lindberg D.R."/>
            <person name="Seaver E.C."/>
            <person name="Weisblat D.A."/>
            <person name="Putnam N.H."/>
            <person name="Rokhsar D.S."/>
        </authorList>
    </citation>
    <scope>NUCLEOTIDE SEQUENCE</scope>
    <source>
        <strain evidence="1 3">I ESC-2004</strain>
    </source>
</reference>